<evidence type="ECO:0000256" key="1">
    <source>
        <dbReference type="SAM" id="MobiDB-lite"/>
    </source>
</evidence>
<dbReference type="AlphaFoldDB" id="A0A8J5WZV4"/>
<evidence type="ECO:0000313" key="2">
    <source>
        <dbReference type="EMBL" id="KAG8099275.1"/>
    </source>
</evidence>
<keyword evidence="3" id="KW-1185">Reference proteome</keyword>
<feature type="region of interest" description="Disordered" evidence="1">
    <location>
        <begin position="1"/>
        <end position="55"/>
    </location>
</feature>
<reference evidence="2" key="2">
    <citation type="submission" date="2021-02" db="EMBL/GenBank/DDBJ databases">
        <authorList>
            <person name="Kimball J.A."/>
            <person name="Haas M.W."/>
            <person name="Macchietto M."/>
            <person name="Kono T."/>
            <person name="Duquette J."/>
            <person name="Shao M."/>
        </authorList>
    </citation>
    <scope>NUCLEOTIDE SEQUENCE</scope>
    <source>
        <tissue evidence="2">Fresh leaf tissue</tissue>
    </source>
</reference>
<sequence length="121" mass="12217">MHPPVASRVPTADAHVPPAALGSHRAREREDARPGHATSPSSVSSIARGGPGPRGSMLRARVAVAVAGGRASASGCWVGARPLVVARAALSCHGPARARVADASWLVDRSSPCERGACGSE</sequence>
<accession>A0A8J5WZV4</accession>
<organism evidence="2 3">
    <name type="scientific">Zizania palustris</name>
    <name type="common">Northern wild rice</name>
    <dbReference type="NCBI Taxonomy" id="103762"/>
    <lineage>
        <taxon>Eukaryota</taxon>
        <taxon>Viridiplantae</taxon>
        <taxon>Streptophyta</taxon>
        <taxon>Embryophyta</taxon>
        <taxon>Tracheophyta</taxon>
        <taxon>Spermatophyta</taxon>
        <taxon>Magnoliopsida</taxon>
        <taxon>Liliopsida</taxon>
        <taxon>Poales</taxon>
        <taxon>Poaceae</taxon>
        <taxon>BOP clade</taxon>
        <taxon>Oryzoideae</taxon>
        <taxon>Oryzeae</taxon>
        <taxon>Zizaniinae</taxon>
        <taxon>Zizania</taxon>
    </lineage>
</organism>
<dbReference type="EMBL" id="JAAALK010000079">
    <property type="protein sequence ID" value="KAG8099275.1"/>
    <property type="molecule type" value="Genomic_DNA"/>
</dbReference>
<name>A0A8J5WZV4_ZIZPA</name>
<gene>
    <name evidence="2" type="ORF">GUJ93_ZPchr0013g36105</name>
</gene>
<dbReference type="Proteomes" id="UP000729402">
    <property type="component" value="Unassembled WGS sequence"/>
</dbReference>
<comment type="caution">
    <text evidence="2">The sequence shown here is derived from an EMBL/GenBank/DDBJ whole genome shotgun (WGS) entry which is preliminary data.</text>
</comment>
<protein>
    <submittedName>
        <fullName evidence="2">Uncharacterized protein</fullName>
    </submittedName>
</protein>
<reference evidence="2" key="1">
    <citation type="journal article" date="2021" name="bioRxiv">
        <title>Whole Genome Assembly and Annotation of Northern Wild Rice, Zizania palustris L., Supports a Whole Genome Duplication in the Zizania Genus.</title>
        <authorList>
            <person name="Haas M."/>
            <person name="Kono T."/>
            <person name="Macchietto M."/>
            <person name="Millas R."/>
            <person name="McGilp L."/>
            <person name="Shao M."/>
            <person name="Duquette J."/>
            <person name="Hirsch C.N."/>
            <person name="Kimball J."/>
        </authorList>
    </citation>
    <scope>NUCLEOTIDE SEQUENCE</scope>
    <source>
        <tissue evidence="2">Fresh leaf tissue</tissue>
    </source>
</reference>
<evidence type="ECO:0000313" key="3">
    <source>
        <dbReference type="Proteomes" id="UP000729402"/>
    </source>
</evidence>
<proteinExistence type="predicted"/>
<feature type="compositionally biased region" description="Basic and acidic residues" evidence="1">
    <location>
        <begin position="25"/>
        <end position="34"/>
    </location>
</feature>